<sequence length="328" mass="36434">MLLRVIDLLVCLCACLLPICRGQEEACDGDSDTCRYADPDKVAEVVCDDDHPSCSEWARLGECDANPVYMEMSCAKSCATCHMKDPATRCMVTKKQIPTVLRGDMDLLFNRIVEEFQEFNVTVISRSPWLVALDGFISEEEALALQSGGHDADFAFEASTGGTPLDELDTTTTLGRNSSTAWCAQQKCLDNPHIDAVAARMTHLTTAPKGNFEFLQILRYRETERYGMHHDYLPDQLFKPSGPRVLTVSLYLNDVEEGGETHFRDLGVSVSPKLGRALVWPSVLVSDPTAPDMRTVHEALAVKRGVKYVVNAWVHLFDFKGWHAKGCV</sequence>
<keyword evidence="9" id="KW-0408">Iron</keyword>
<dbReference type="InterPro" id="IPR006620">
    <property type="entry name" value="Pro_4_hyd_alph"/>
</dbReference>
<keyword evidence="4" id="KW-0812">Transmembrane</keyword>
<evidence type="ECO:0000259" key="13">
    <source>
        <dbReference type="PROSITE" id="PS51670"/>
    </source>
</evidence>
<organism evidence="14">
    <name type="scientific">Noctiluca scintillans</name>
    <name type="common">Sea sparkle</name>
    <name type="synonym">Red tide dinoflagellate</name>
    <dbReference type="NCBI Taxonomy" id="2966"/>
    <lineage>
        <taxon>Eukaryota</taxon>
        <taxon>Sar</taxon>
        <taxon>Alveolata</taxon>
        <taxon>Dinophyceae</taxon>
        <taxon>Noctilucales</taxon>
        <taxon>Noctilucaceae</taxon>
        <taxon>Noctiluca</taxon>
    </lineage>
</organism>
<evidence type="ECO:0000256" key="6">
    <source>
        <dbReference type="ARBA" id="ARBA00022964"/>
    </source>
</evidence>
<dbReference type="InterPro" id="IPR005123">
    <property type="entry name" value="Oxoglu/Fe-dep_dioxygenase_dom"/>
</dbReference>
<evidence type="ECO:0000256" key="3">
    <source>
        <dbReference type="ARBA" id="ARBA00004308"/>
    </source>
</evidence>
<dbReference type="GO" id="GO:0004656">
    <property type="term" value="F:procollagen-proline 4-dioxygenase activity"/>
    <property type="evidence" value="ECO:0007669"/>
    <property type="project" value="TreeGrafter"/>
</dbReference>
<dbReference type="SMART" id="SM00254">
    <property type="entry name" value="ShKT"/>
    <property type="match status" value="1"/>
</dbReference>
<dbReference type="EMBL" id="HBFQ01017837">
    <property type="protein sequence ID" value="CAD8838110.1"/>
    <property type="molecule type" value="Transcribed_RNA"/>
</dbReference>
<evidence type="ECO:0000313" key="14">
    <source>
        <dbReference type="EMBL" id="CAD8838110.1"/>
    </source>
</evidence>
<dbReference type="PANTHER" id="PTHR10869:SF233">
    <property type="entry name" value="FE2OG DIOXYGENASE DOMAIN-CONTAINING PROTEIN"/>
    <property type="match status" value="1"/>
</dbReference>
<dbReference type="InterPro" id="IPR003582">
    <property type="entry name" value="ShKT_dom"/>
</dbReference>
<dbReference type="GO" id="GO:0016020">
    <property type="term" value="C:membrane"/>
    <property type="evidence" value="ECO:0007669"/>
    <property type="project" value="UniProtKB-SubCell"/>
</dbReference>
<keyword evidence="5" id="KW-0479">Metal-binding</keyword>
<feature type="chain" id="PRO_5031220378" description="Fe2OG dioxygenase domain-containing protein" evidence="11">
    <location>
        <begin position="23"/>
        <end position="328"/>
    </location>
</feature>
<evidence type="ECO:0000256" key="8">
    <source>
        <dbReference type="ARBA" id="ARBA00023002"/>
    </source>
</evidence>
<dbReference type="Pfam" id="PF13640">
    <property type="entry name" value="2OG-FeII_Oxy_3"/>
    <property type="match status" value="1"/>
</dbReference>
<dbReference type="AlphaFoldDB" id="A0A7S1A0Q1"/>
<comment type="cofactor">
    <cofactor evidence="1">
        <name>L-ascorbate</name>
        <dbReference type="ChEBI" id="CHEBI:38290"/>
    </cofactor>
</comment>
<evidence type="ECO:0000256" key="9">
    <source>
        <dbReference type="ARBA" id="ARBA00023004"/>
    </source>
</evidence>
<evidence type="ECO:0000259" key="12">
    <source>
        <dbReference type="PROSITE" id="PS51471"/>
    </source>
</evidence>
<feature type="domain" description="Fe2OG dioxygenase" evidence="12">
    <location>
        <begin position="211"/>
        <end position="316"/>
    </location>
</feature>
<protein>
    <recommendedName>
        <fullName evidence="15">Fe2OG dioxygenase domain-containing protein</fullName>
    </recommendedName>
</protein>
<dbReference type="InterPro" id="IPR045054">
    <property type="entry name" value="P4HA-like"/>
</dbReference>
<dbReference type="InterPro" id="IPR044862">
    <property type="entry name" value="Pro_4_hyd_alph_FE2OG_OXY"/>
</dbReference>
<keyword evidence="7" id="KW-1133">Transmembrane helix</keyword>
<keyword evidence="8" id="KW-0560">Oxidoreductase</keyword>
<comment type="subcellular location">
    <subcellularLocation>
        <location evidence="3">Endomembrane system</location>
    </subcellularLocation>
    <subcellularLocation>
        <location evidence="2">Membrane</location>
        <topology evidence="2">Single-pass membrane protein</topology>
    </subcellularLocation>
</comment>
<evidence type="ECO:0000256" key="11">
    <source>
        <dbReference type="SAM" id="SignalP"/>
    </source>
</evidence>
<evidence type="ECO:0008006" key="15">
    <source>
        <dbReference type="Google" id="ProtNLM"/>
    </source>
</evidence>
<feature type="signal peptide" evidence="11">
    <location>
        <begin position="1"/>
        <end position="22"/>
    </location>
</feature>
<dbReference type="PROSITE" id="PS51670">
    <property type="entry name" value="SHKT"/>
    <property type="match status" value="1"/>
</dbReference>
<reference evidence="14" key="1">
    <citation type="submission" date="2021-01" db="EMBL/GenBank/DDBJ databases">
        <authorList>
            <person name="Corre E."/>
            <person name="Pelletier E."/>
            <person name="Niang G."/>
            <person name="Scheremetjew M."/>
            <person name="Finn R."/>
            <person name="Kale V."/>
            <person name="Holt S."/>
            <person name="Cochrane G."/>
            <person name="Meng A."/>
            <person name="Brown T."/>
            <person name="Cohen L."/>
        </authorList>
    </citation>
    <scope>NUCLEOTIDE SEQUENCE</scope>
</reference>
<accession>A0A7S1A0Q1</accession>
<evidence type="ECO:0000256" key="10">
    <source>
        <dbReference type="ARBA" id="ARBA00023136"/>
    </source>
</evidence>
<keyword evidence="11" id="KW-0732">Signal</keyword>
<evidence type="ECO:0000256" key="2">
    <source>
        <dbReference type="ARBA" id="ARBA00004167"/>
    </source>
</evidence>
<evidence type="ECO:0000256" key="4">
    <source>
        <dbReference type="ARBA" id="ARBA00022692"/>
    </source>
</evidence>
<dbReference type="PROSITE" id="PS51471">
    <property type="entry name" value="FE2OG_OXY"/>
    <property type="match status" value="1"/>
</dbReference>
<name>A0A7S1A0Q1_NOCSC</name>
<dbReference type="GO" id="GO:0005506">
    <property type="term" value="F:iron ion binding"/>
    <property type="evidence" value="ECO:0007669"/>
    <property type="project" value="InterPro"/>
</dbReference>
<evidence type="ECO:0000256" key="1">
    <source>
        <dbReference type="ARBA" id="ARBA00001961"/>
    </source>
</evidence>
<evidence type="ECO:0000256" key="5">
    <source>
        <dbReference type="ARBA" id="ARBA00022723"/>
    </source>
</evidence>
<dbReference type="Gene3D" id="2.60.120.620">
    <property type="entry name" value="q2cbj1_9rhob like domain"/>
    <property type="match status" value="1"/>
</dbReference>
<keyword evidence="10" id="KW-0472">Membrane</keyword>
<dbReference type="GO" id="GO:0005783">
    <property type="term" value="C:endoplasmic reticulum"/>
    <property type="evidence" value="ECO:0007669"/>
    <property type="project" value="TreeGrafter"/>
</dbReference>
<dbReference type="PANTHER" id="PTHR10869">
    <property type="entry name" value="PROLYL 4-HYDROXYLASE ALPHA SUBUNIT"/>
    <property type="match status" value="1"/>
</dbReference>
<dbReference type="SMART" id="SM00702">
    <property type="entry name" value="P4Hc"/>
    <property type="match status" value="1"/>
</dbReference>
<feature type="domain" description="ShKT" evidence="13">
    <location>
        <begin position="47"/>
        <end position="81"/>
    </location>
</feature>
<dbReference type="GO" id="GO:0031418">
    <property type="term" value="F:L-ascorbic acid binding"/>
    <property type="evidence" value="ECO:0007669"/>
    <property type="project" value="InterPro"/>
</dbReference>
<dbReference type="Pfam" id="PF01549">
    <property type="entry name" value="ShK"/>
    <property type="match status" value="1"/>
</dbReference>
<evidence type="ECO:0000256" key="7">
    <source>
        <dbReference type="ARBA" id="ARBA00022989"/>
    </source>
</evidence>
<keyword evidence="6" id="KW-0223">Dioxygenase</keyword>
<proteinExistence type="predicted"/>
<gene>
    <name evidence="14" type="ORF">NSCI0253_LOCUS12458</name>
</gene>